<dbReference type="Pfam" id="PF01370">
    <property type="entry name" value="Epimerase"/>
    <property type="match status" value="1"/>
</dbReference>
<evidence type="ECO:0000259" key="2">
    <source>
        <dbReference type="Pfam" id="PF01370"/>
    </source>
</evidence>
<dbReference type="Proteomes" id="UP000437131">
    <property type="component" value="Unassembled WGS sequence"/>
</dbReference>
<organism evidence="3 4">
    <name type="scientific">Cyanobacterium aponinum 0216</name>
    <dbReference type="NCBI Taxonomy" id="2676140"/>
    <lineage>
        <taxon>Bacteria</taxon>
        <taxon>Bacillati</taxon>
        <taxon>Cyanobacteriota</taxon>
        <taxon>Cyanophyceae</taxon>
        <taxon>Oscillatoriophycideae</taxon>
        <taxon>Chroococcales</taxon>
        <taxon>Geminocystaceae</taxon>
        <taxon>Cyanobacterium</taxon>
    </lineage>
</organism>
<dbReference type="AlphaFoldDB" id="A0A844GUZ7"/>
<dbReference type="PANTHER" id="PTHR43000">
    <property type="entry name" value="DTDP-D-GLUCOSE 4,6-DEHYDRATASE-RELATED"/>
    <property type="match status" value="1"/>
</dbReference>
<comment type="similarity">
    <text evidence="1">Belongs to the NAD(P)-dependent epimerase/dehydratase family.</text>
</comment>
<dbReference type="CDD" id="cd05232">
    <property type="entry name" value="UDP_G4E_4_SDR_e"/>
    <property type="match status" value="1"/>
</dbReference>
<dbReference type="Gene3D" id="3.40.50.720">
    <property type="entry name" value="NAD(P)-binding Rossmann-like Domain"/>
    <property type="match status" value="1"/>
</dbReference>
<sequence length="319" mass="34944">MSKSILITGATGFIGNHLLCILKQNNYSITIALRNPSNSNYKTIVVGEIDDRTSWKNALENIDVVIHLAARAHILQESVTNPEAEFDRINAEGTINLVKQCLEVGVKHFIFLSSIGAVTTLSNTIISETSLCNPDTPYGKSKLKAEQALEELCQNSTMTYTILRPTLVYGANNPGNMERLLKLVAKGLPLPLGGINNSRSLVYVGNLVDAIITCIDSPQAQNQTFIVSDGEDLSTPELIRRIGKAMNKTPLLLPIPSSLIKIGTKLLGKGEAGDRLLGSLQVDSGKIRKTLNWQPPYTVDEGIKMTADWFKEMIKNENR</sequence>
<comment type="caution">
    <text evidence="3">The sequence shown here is derived from an EMBL/GenBank/DDBJ whole genome shotgun (WGS) entry which is preliminary data.</text>
</comment>
<dbReference type="SUPFAM" id="SSF51735">
    <property type="entry name" value="NAD(P)-binding Rossmann-fold domains"/>
    <property type="match status" value="1"/>
</dbReference>
<feature type="domain" description="NAD-dependent epimerase/dehydratase" evidence="2">
    <location>
        <begin position="5"/>
        <end position="222"/>
    </location>
</feature>
<evidence type="ECO:0000313" key="4">
    <source>
        <dbReference type="Proteomes" id="UP000437131"/>
    </source>
</evidence>
<reference evidence="3 4" key="1">
    <citation type="submission" date="2019-11" db="EMBL/GenBank/DDBJ databases">
        <title>Isolation of a new High Light Tolerant Cyanobacteria.</title>
        <authorList>
            <person name="Dobson Z."/>
            <person name="Vaughn N."/>
            <person name="Vaughn M."/>
            <person name="Fromme P."/>
            <person name="Mazor Y."/>
        </authorList>
    </citation>
    <scope>NUCLEOTIDE SEQUENCE [LARGE SCALE GENOMIC DNA]</scope>
    <source>
        <strain evidence="3 4">0216</strain>
    </source>
</reference>
<dbReference type="InterPro" id="IPR001509">
    <property type="entry name" value="Epimerase_deHydtase"/>
</dbReference>
<name>A0A844GUZ7_9CHRO</name>
<evidence type="ECO:0000313" key="3">
    <source>
        <dbReference type="EMBL" id="MTF38871.1"/>
    </source>
</evidence>
<evidence type="ECO:0000256" key="1">
    <source>
        <dbReference type="ARBA" id="ARBA00007637"/>
    </source>
</evidence>
<proteinExistence type="inferred from homology"/>
<dbReference type="InterPro" id="IPR036291">
    <property type="entry name" value="NAD(P)-bd_dom_sf"/>
</dbReference>
<dbReference type="RefSeq" id="WP_155083699.1">
    <property type="nucleotide sequence ID" value="NZ_WMIA01000008.1"/>
</dbReference>
<accession>A0A844GUZ7</accession>
<gene>
    <name evidence="3" type="ORF">GGC33_08010</name>
</gene>
<dbReference type="EMBL" id="WMIA01000008">
    <property type="protein sequence ID" value="MTF38871.1"/>
    <property type="molecule type" value="Genomic_DNA"/>
</dbReference>
<protein>
    <submittedName>
        <fullName evidence="3">NAD-dependent epimerase/dehydratase family protein</fullName>
    </submittedName>
</protein>